<gene>
    <name evidence="2" type="ORF">Sipo8835_18505</name>
</gene>
<evidence type="ECO:0000256" key="1">
    <source>
        <dbReference type="SAM" id="Phobius"/>
    </source>
</evidence>
<evidence type="ECO:0000313" key="2">
    <source>
        <dbReference type="EMBL" id="TQE33323.1"/>
    </source>
</evidence>
<dbReference type="RefSeq" id="WP_141582886.1">
    <property type="nucleotide sequence ID" value="NZ_SPAZ01000156.1"/>
</dbReference>
<dbReference type="EMBL" id="SPAZ01000156">
    <property type="protein sequence ID" value="TQE33323.1"/>
    <property type="molecule type" value="Genomic_DNA"/>
</dbReference>
<proteinExistence type="predicted"/>
<sequence>MRGIWEETPRGLRAGCVALWVVGVVLLGLGWWGDHAGFWADKAFVTNVFSSLTAAAFGVPLALVVLNRVAMAQAEAVEVRAGRRLAVRMAGDFAASVPRLVPGHATRLDDAAAGLLAVERTAQAALKDWEPTRDDGALAELRQQLTEGTLEHALEEFRAAVRPGSQAVPAVAEVAAHWSFLNTTVRSRLLETGEAWLSAHPAAQIDEYVSRLTADPYLDGWLRDLDIALRRFTGGSDISGALLELWRQPEMGSEVAEALIGLGALSREACAVLAPAGTGTAINR</sequence>
<reference evidence="2 3" key="1">
    <citation type="submission" date="2019-03" db="EMBL/GenBank/DDBJ databases">
        <title>Comparative genomic analyses of the sweetpotato soil rot pathogen, Streptomyces ipomoeae.</title>
        <authorList>
            <person name="Ruschel Soares N."/>
            <person name="Badger J.H."/>
            <person name="Huguet-Tapia J.C."/>
            <person name="Clark C.A."/>
            <person name="Pettis G.S."/>
        </authorList>
    </citation>
    <scope>NUCLEOTIDE SEQUENCE [LARGE SCALE GENOMIC DNA]</scope>
    <source>
        <strain evidence="2 3">88-35</strain>
    </source>
</reference>
<feature type="transmembrane region" description="Helical" evidence="1">
    <location>
        <begin position="12"/>
        <end position="32"/>
    </location>
</feature>
<accession>A0AAE8W496</accession>
<keyword evidence="1" id="KW-1133">Transmembrane helix</keyword>
<evidence type="ECO:0000313" key="3">
    <source>
        <dbReference type="Proteomes" id="UP000318720"/>
    </source>
</evidence>
<feature type="transmembrane region" description="Helical" evidence="1">
    <location>
        <begin position="44"/>
        <end position="66"/>
    </location>
</feature>
<dbReference type="AlphaFoldDB" id="A0AAE8W496"/>
<organism evidence="2 3">
    <name type="scientific">Streptomyces ipomoeae</name>
    <dbReference type="NCBI Taxonomy" id="103232"/>
    <lineage>
        <taxon>Bacteria</taxon>
        <taxon>Bacillati</taxon>
        <taxon>Actinomycetota</taxon>
        <taxon>Actinomycetes</taxon>
        <taxon>Kitasatosporales</taxon>
        <taxon>Streptomycetaceae</taxon>
        <taxon>Streptomyces</taxon>
    </lineage>
</organism>
<keyword evidence="1" id="KW-0472">Membrane</keyword>
<keyword evidence="1" id="KW-0812">Transmembrane</keyword>
<protein>
    <submittedName>
        <fullName evidence="2">Uncharacterized protein</fullName>
    </submittedName>
</protein>
<comment type="caution">
    <text evidence="2">The sequence shown here is derived from an EMBL/GenBank/DDBJ whole genome shotgun (WGS) entry which is preliminary data.</text>
</comment>
<name>A0AAE8W496_9ACTN</name>
<dbReference type="Proteomes" id="UP000318720">
    <property type="component" value="Unassembled WGS sequence"/>
</dbReference>